<keyword evidence="5" id="KW-1185">Reference proteome</keyword>
<name>A0A318XJ69_9FIRM</name>
<dbReference type="PANTHER" id="PTHR43685:SF2">
    <property type="entry name" value="GLYCOSYLTRANSFERASE 2-LIKE DOMAIN-CONTAINING PROTEIN"/>
    <property type="match status" value="1"/>
</dbReference>
<dbReference type="Pfam" id="PF02709">
    <property type="entry name" value="Glyco_transf_7C"/>
    <property type="match status" value="1"/>
</dbReference>
<dbReference type="AlphaFoldDB" id="A0A318XJ69"/>
<evidence type="ECO:0000259" key="2">
    <source>
        <dbReference type="Pfam" id="PF00535"/>
    </source>
</evidence>
<proteinExistence type="predicted"/>
<reference evidence="4 5" key="1">
    <citation type="submission" date="2018-06" db="EMBL/GenBank/DDBJ databases">
        <title>Genomic Encyclopedia of Type Strains, Phase I: the one thousand microbial genomes (KMG-I) project.</title>
        <authorList>
            <person name="Kyrpides N."/>
        </authorList>
    </citation>
    <scope>NUCLEOTIDE SEQUENCE [LARGE SCALE GENOMIC DNA]</scope>
    <source>
        <strain evidence="4 5">DSM 19573</strain>
    </source>
</reference>
<dbReference type="Pfam" id="PF00535">
    <property type="entry name" value="Glycos_transf_2"/>
    <property type="match status" value="1"/>
</dbReference>
<comment type="caution">
    <text evidence="4">The sequence shown here is derived from an EMBL/GenBank/DDBJ whole genome shotgun (WGS) entry which is preliminary data.</text>
</comment>
<sequence length="335" mass="39118">MEGFKRNEFEVIVADDGSSDDTESYIKGINTSYELKYIYLKRDDSSCRSKARNCGIKAAEGEFIIFIDADIIVKKDYLLEVDRFCSKNKNIFMAGLRLMLPEDIPFETVKDGSVFEKYTFDPEHTEFHEFRCDILEELSYNAAAILYPFMYGQTCNLVAPKSMLDKINGFDEALKAWGLEDIELCYRLWKMGLRFVLNSKLEVLHQFHWVEGKIVDESKLAGVMENTRLLLLKHPDIFNLPEDKVYELFKSIANNFRFVEKPIPETCNRIIIDFKNKAYLKDIKQIIVMSSESENNDIIVKDYLENTDLDVWIQQLGKRASTPRYYPMSRKLKKL</sequence>
<dbReference type="InterPro" id="IPR027791">
    <property type="entry name" value="Galactosyl_T_C"/>
</dbReference>
<dbReference type="Proteomes" id="UP000248132">
    <property type="component" value="Unassembled WGS sequence"/>
</dbReference>
<dbReference type="InterPro" id="IPR029044">
    <property type="entry name" value="Nucleotide-diphossugar_trans"/>
</dbReference>
<gene>
    <name evidence="4" type="ORF">LY28_03178</name>
</gene>
<protein>
    <submittedName>
        <fullName evidence="4">GT2 family glycosyltransferase</fullName>
    </submittedName>
</protein>
<evidence type="ECO:0000313" key="5">
    <source>
        <dbReference type="Proteomes" id="UP000248132"/>
    </source>
</evidence>
<organism evidence="4 5">
    <name type="scientific">Ruminiclostridium sufflavum DSM 19573</name>
    <dbReference type="NCBI Taxonomy" id="1121337"/>
    <lineage>
        <taxon>Bacteria</taxon>
        <taxon>Bacillati</taxon>
        <taxon>Bacillota</taxon>
        <taxon>Clostridia</taxon>
        <taxon>Eubacteriales</taxon>
        <taxon>Oscillospiraceae</taxon>
        <taxon>Ruminiclostridium</taxon>
    </lineage>
</organism>
<dbReference type="PANTHER" id="PTHR43685">
    <property type="entry name" value="GLYCOSYLTRANSFERASE"/>
    <property type="match status" value="1"/>
</dbReference>
<dbReference type="Gene3D" id="3.90.550.10">
    <property type="entry name" value="Spore Coat Polysaccharide Biosynthesis Protein SpsA, Chain A"/>
    <property type="match status" value="1"/>
</dbReference>
<dbReference type="SUPFAM" id="SSF53448">
    <property type="entry name" value="Nucleotide-diphospho-sugar transferases"/>
    <property type="match status" value="1"/>
</dbReference>
<dbReference type="InterPro" id="IPR001173">
    <property type="entry name" value="Glyco_trans_2-like"/>
</dbReference>
<feature type="domain" description="Glycosyltransferase 2-like" evidence="2">
    <location>
        <begin position="7"/>
        <end position="87"/>
    </location>
</feature>
<dbReference type="GO" id="GO:0016740">
    <property type="term" value="F:transferase activity"/>
    <property type="evidence" value="ECO:0007669"/>
    <property type="project" value="UniProtKB-KW"/>
</dbReference>
<keyword evidence="1 4" id="KW-0808">Transferase</keyword>
<accession>A0A318XJ69</accession>
<dbReference type="EMBL" id="QKMR01000023">
    <property type="protein sequence ID" value="PYG85758.1"/>
    <property type="molecule type" value="Genomic_DNA"/>
</dbReference>
<dbReference type="InterPro" id="IPR050834">
    <property type="entry name" value="Glycosyltransf_2"/>
</dbReference>
<evidence type="ECO:0000259" key="3">
    <source>
        <dbReference type="Pfam" id="PF02709"/>
    </source>
</evidence>
<evidence type="ECO:0000256" key="1">
    <source>
        <dbReference type="ARBA" id="ARBA00022679"/>
    </source>
</evidence>
<evidence type="ECO:0000313" key="4">
    <source>
        <dbReference type="EMBL" id="PYG85758.1"/>
    </source>
</evidence>
<feature type="domain" description="Galactosyltransferase C-terminal" evidence="3">
    <location>
        <begin position="154"/>
        <end position="196"/>
    </location>
</feature>